<evidence type="ECO:0000313" key="1">
    <source>
        <dbReference type="EMBL" id="OJF13358.1"/>
    </source>
</evidence>
<reference evidence="1 2" key="1">
    <citation type="submission" date="2016-09" db="EMBL/GenBank/DDBJ databases">
        <title>Couchioplanes caeruleus draft genome sequence.</title>
        <authorList>
            <person name="Sheehan J."/>
            <person name="Caffrey P."/>
        </authorList>
    </citation>
    <scope>NUCLEOTIDE SEQUENCE [LARGE SCALE GENOMIC DNA]</scope>
    <source>
        <strain evidence="1 2">DSM 43634</strain>
    </source>
</reference>
<evidence type="ECO:0000313" key="2">
    <source>
        <dbReference type="Proteomes" id="UP000182486"/>
    </source>
</evidence>
<keyword evidence="2" id="KW-1185">Reference proteome</keyword>
<organism evidence="1 2">
    <name type="scientific">Couchioplanes caeruleus subsp. caeruleus</name>
    <dbReference type="NCBI Taxonomy" id="56427"/>
    <lineage>
        <taxon>Bacteria</taxon>
        <taxon>Bacillati</taxon>
        <taxon>Actinomycetota</taxon>
        <taxon>Actinomycetes</taxon>
        <taxon>Micromonosporales</taxon>
        <taxon>Micromonosporaceae</taxon>
        <taxon>Couchioplanes</taxon>
    </lineage>
</organism>
<dbReference type="EMBL" id="MEIA01000160">
    <property type="protein sequence ID" value="OJF13358.1"/>
    <property type="molecule type" value="Genomic_DNA"/>
</dbReference>
<dbReference type="Proteomes" id="UP000182486">
    <property type="component" value="Unassembled WGS sequence"/>
</dbReference>
<gene>
    <name evidence="1" type="ORF">BG844_15660</name>
</gene>
<name>A0A1K0GM11_9ACTN</name>
<sequence length="95" mass="10718">MGEFGERSRDPLYRGGVDGEFVVTAAQVLQEGVPGDHDLRCAIGLQSAQRMSMRWARRVFSNYAFTGISRRHLHLLVTELRPAWRAGREGRLHGP</sequence>
<accession>A0A1K0GM11</accession>
<proteinExistence type="predicted"/>
<comment type="caution">
    <text evidence="1">The sequence shown here is derived from an EMBL/GenBank/DDBJ whole genome shotgun (WGS) entry which is preliminary data.</text>
</comment>
<dbReference type="AlphaFoldDB" id="A0A1K0GM11"/>
<protein>
    <submittedName>
        <fullName evidence="1">Uncharacterized protein</fullName>
    </submittedName>
</protein>